<organism evidence="3 4">
    <name type="scientific">Thalassiosira oceanica</name>
    <name type="common">Marine diatom</name>
    <dbReference type="NCBI Taxonomy" id="159749"/>
    <lineage>
        <taxon>Eukaryota</taxon>
        <taxon>Sar</taxon>
        <taxon>Stramenopiles</taxon>
        <taxon>Ochrophyta</taxon>
        <taxon>Bacillariophyta</taxon>
        <taxon>Coscinodiscophyceae</taxon>
        <taxon>Thalassiosirophycidae</taxon>
        <taxon>Thalassiosirales</taxon>
        <taxon>Thalassiosiraceae</taxon>
        <taxon>Thalassiosira</taxon>
    </lineage>
</organism>
<evidence type="ECO:0000256" key="1">
    <source>
        <dbReference type="SAM" id="SignalP"/>
    </source>
</evidence>
<evidence type="ECO:0000313" key="4">
    <source>
        <dbReference type="Proteomes" id="UP000266841"/>
    </source>
</evidence>
<dbReference type="AlphaFoldDB" id="K0R4S8"/>
<keyword evidence="1" id="KW-0732">Signal</keyword>
<dbReference type="OMA" id="ACKLLHI"/>
<dbReference type="eggNOG" id="ENOG502S4K1">
    <property type="taxonomic scope" value="Eukaryota"/>
</dbReference>
<evidence type="ECO:0000259" key="2">
    <source>
        <dbReference type="Pfam" id="PF18240"/>
    </source>
</evidence>
<evidence type="ECO:0000313" key="3">
    <source>
        <dbReference type="EMBL" id="EJK47635.1"/>
    </source>
</evidence>
<sequence>MKLITLACVAASAAAFSTGSVERPATALNMDRRAAAGQIAAGAAVIAGLPNLALADGAKSAATVSRARGIYGQRIAALEDAVSKGDFGAVAAEKNAFILYNSGAITSKDKQAAAVKQTNAIFAAIRGKDAGALKKAYGDYKSAQDIAVIVVDKEKGQGYSNDYDFKTRTNLGTIYYLHFYQEIKAWEAPLCPVCLIFLAQDPYLSSQIELFLRAPIVSAVQLRASELVILEPLSYPAIFNNDLASPSQPPQILAPSKDMDRT</sequence>
<dbReference type="OrthoDB" id="202886at2759"/>
<feature type="domain" description="Photosystem II Psb31 protein" evidence="2">
    <location>
        <begin position="58"/>
        <end position="146"/>
    </location>
</feature>
<feature type="chain" id="PRO_5012949145" description="Photosystem II Psb31 protein domain-containing protein" evidence="1">
    <location>
        <begin position="16"/>
        <end position="262"/>
    </location>
</feature>
<keyword evidence="4" id="KW-1185">Reference proteome</keyword>
<feature type="signal peptide" evidence="1">
    <location>
        <begin position="1"/>
        <end position="15"/>
    </location>
</feature>
<name>K0R4S8_THAOC</name>
<dbReference type="Proteomes" id="UP000266841">
    <property type="component" value="Unassembled WGS sequence"/>
</dbReference>
<comment type="caution">
    <text evidence="3">The sequence shown here is derived from an EMBL/GenBank/DDBJ whole genome shotgun (WGS) entry which is preliminary data.</text>
</comment>
<dbReference type="InterPro" id="IPR040933">
    <property type="entry name" value="PSII_Pbs31"/>
</dbReference>
<accession>K0R4S8</accession>
<proteinExistence type="predicted"/>
<gene>
    <name evidence="3" type="ORF">THAOC_33632</name>
</gene>
<protein>
    <recommendedName>
        <fullName evidence="2">Photosystem II Psb31 protein domain-containing protein</fullName>
    </recommendedName>
</protein>
<dbReference type="Gene3D" id="1.20.120.1740">
    <property type="entry name" value="Sodium ion translocating NADH-quinone reductase subunit C-like"/>
    <property type="match status" value="1"/>
</dbReference>
<reference evidence="3 4" key="1">
    <citation type="journal article" date="2012" name="Genome Biol.">
        <title>Genome and low-iron response of an oceanic diatom adapted to chronic iron limitation.</title>
        <authorList>
            <person name="Lommer M."/>
            <person name="Specht M."/>
            <person name="Roy A.S."/>
            <person name="Kraemer L."/>
            <person name="Andreson R."/>
            <person name="Gutowska M.A."/>
            <person name="Wolf J."/>
            <person name="Bergner S.V."/>
            <person name="Schilhabel M.B."/>
            <person name="Klostermeier U.C."/>
            <person name="Beiko R.G."/>
            <person name="Rosenstiel P."/>
            <person name="Hippler M."/>
            <person name="Laroche J."/>
        </authorList>
    </citation>
    <scope>NUCLEOTIDE SEQUENCE [LARGE SCALE GENOMIC DNA]</scope>
    <source>
        <strain evidence="3 4">CCMP1005</strain>
    </source>
</reference>
<dbReference type="EMBL" id="AGNL01046775">
    <property type="protein sequence ID" value="EJK47635.1"/>
    <property type="molecule type" value="Genomic_DNA"/>
</dbReference>
<dbReference type="Pfam" id="PF18240">
    <property type="entry name" value="PSII_Pbs31"/>
    <property type="match status" value="1"/>
</dbReference>